<evidence type="ECO:0000256" key="1">
    <source>
        <dbReference type="ARBA" id="ARBA00022737"/>
    </source>
</evidence>
<dbReference type="InterPro" id="IPR016024">
    <property type="entry name" value="ARM-type_fold"/>
</dbReference>
<dbReference type="PANTHER" id="PTHR12697">
    <property type="entry name" value="PBS LYASE HEAT-LIKE PROTEIN"/>
    <property type="match status" value="1"/>
</dbReference>
<proteinExistence type="predicted"/>
<dbReference type="OMA" id="TCQRSTH"/>
<reference evidence="2" key="2">
    <citation type="submission" date="2025-09" db="UniProtKB">
        <authorList>
            <consortium name="Ensembl"/>
        </authorList>
    </citation>
    <scope>IDENTIFICATION</scope>
</reference>
<dbReference type="PANTHER" id="PTHR12697:SF20">
    <property type="entry name" value="HEAT REPEAT-CONTAINING PROTEIN 4"/>
    <property type="match status" value="1"/>
</dbReference>
<dbReference type="Pfam" id="PF13646">
    <property type="entry name" value="HEAT_2"/>
    <property type="match status" value="1"/>
</dbReference>
<dbReference type="InterPro" id="IPR000357">
    <property type="entry name" value="HEAT"/>
</dbReference>
<dbReference type="Ensembl" id="ENSVKKT00000003857.1">
    <property type="protein sequence ID" value="ENSVKKP00000003751.1"/>
    <property type="gene ID" value="ENSVKKG00000002848.1"/>
</dbReference>
<dbReference type="InterPro" id="IPR011989">
    <property type="entry name" value="ARM-like"/>
</dbReference>
<reference evidence="2" key="1">
    <citation type="submission" date="2025-08" db="UniProtKB">
        <authorList>
            <consortium name="Ensembl"/>
        </authorList>
    </citation>
    <scope>IDENTIFICATION</scope>
</reference>
<keyword evidence="3" id="KW-1185">Reference proteome</keyword>
<dbReference type="Gene3D" id="1.25.10.10">
    <property type="entry name" value="Leucine-rich Repeat Variant"/>
    <property type="match status" value="1"/>
</dbReference>
<dbReference type="Proteomes" id="UP000694545">
    <property type="component" value="Unplaced"/>
</dbReference>
<accession>A0A8D2IP37</accession>
<protein>
    <submittedName>
        <fullName evidence="2">Uncharacterized protein</fullName>
    </submittedName>
</protein>
<dbReference type="GO" id="GO:0016491">
    <property type="term" value="F:oxidoreductase activity"/>
    <property type="evidence" value="ECO:0007669"/>
    <property type="project" value="TreeGrafter"/>
</dbReference>
<evidence type="ECO:0000313" key="2">
    <source>
        <dbReference type="Ensembl" id="ENSVKKP00000003751.1"/>
    </source>
</evidence>
<organism evidence="2 3">
    <name type="scientific">Varanus komodoensis</name>
    <name type="common">Komodo dragon</name>
    <dbReference type="NCBI Taxonomy" id="61221"/>
    <lineage>
        <taxon>Eukaryota</taxon>
        <taxon>Metazoa</taxon>
        <taxon>Chordata</taxon>
        <taxon>Craniata</taxon>
        <taxon>Vertebrata</taxon>
        <taxon>Euteleostomi</taxon>
        <taxon>Lepidosauria</taxon>
        <taxon>Squamata</taxon>
        <taxon>Bifurcata</taxon>
        <taxon>Unidentata</taxon>
        <taxon>Episquamata</taxon>
        <taxon>Toxicofera</taxon>
        <taxon>Anguimorpha</taxon>
        <taxon>Paleoanguimorpha</taxon>
        <taxon>Varanoidea</taxon>
        <taxon>Varanidae</taxon>
        <taxon>Varanus</taxon>
    </lineage>
</organism>
<dbReference type="SUPFAM" id="SSF48371">
    <property type="entry name" value="ARM repeat"/>
    <property type="match status" value="1"/>
</dbReference>
<sequence length="461" mass="51919">MLQQWKAAWKYDPRWQSATIEGLIRDLVDVHVHNRINAILMCASAVLEQSQAVQEITGAKVFTTEDIPERIQPLLRNTLFDKDAHVRMAAAVCFYAIGQSNENAQAIMKDALLNGNSADSWTASQALALEGMTSFSVVKRILSQIFNHTDSAAEDQAVLLLTRLSKCTGLVHCLLATELNSYQWKRRVLACKTLSRIRGSVSQDLKNKIVQLMWTDWKFDVRQAAAKALGHLELGKEVHDQLRERLKRGNYRMRVEALSLIGLLKLMTARLLPSFLQCFSDNFVAVRKEACWAAGVLKIKEETVLKCLFKIMQTDPLCKIKALAIRALGQIGEASPYLKDLLLWALHYEEDPGVRREACRSIIILKMQDETVRATLLERMILEPNELVRDSLEHSPMVAKHIPNHTFTERKIKAHVHSTAPCKGSNWTSQNPTLCEIISSIHISMYIGATLTLAKCIAGRV</sequence>
<keyword evidence="1" id="KW-0677">Repeat</keyword>
<evidence type="ECO:0000313" key="3">
    <source>
        <dbReference type="Proteomes" id="UP000694545"/>
    </source>
</evidence>
<dbReference type="AlphaFoldDB" id="A0A8D2IP37"/>
<name>A0A8D2IP37_VARKO</name>
<dbReference type="Pfam" id="PF02985">
    <property type="entry name" value="HEAT"/>
    <property type="match status" value="1"/>
</dbReference>